<dbReference type="InterPro" id="IPR003477">
    <property type="entry name" value="PemK-like"/>
</dbReference>
<reference evidence="1 2" key="1">
    <citation type="submission" date="2019-05" db="EMBL/GenBank/DDBJ databases">
        <title>Verrucobacter flavum gen. nov., sp. nov. a new member of the family Verrucomicrobiaceae.</title>
        <authorList>
            <person name="Szuroczki S."/>
            <person name="Abbaszade G."/>
            <person name="Szabo A."/>
            <person name="Felfoldi T."/>
            <person name="Schumann P."/>
            <person name="Boka K."/>
            <person name="Keki Z."/>
            <person name="Toumi M."/>
            <person name="Toth E."/>
        </authorList>
    </citation>
    <scope>NUCLEOTIDE SEQUENCE [LARGE SCALE GENOMIC DNA]</scope>
    <source>
        <strain evidence="1 2">MG-N-17</strain>
    </source>
</reference>
<dbReference type="Gene3D" id="2.30.30.110">
    <property type="match status" value="1"/>
</dbReference>
<keyword evidence="2" id="KW-1185">Reference proteome</keyword>
<evidence type="ECO:0000313" key="1">
    <source>
        <dbReference type="EMBL" id="TLD71534.1"/>
    </source>
</evidence>
<dbReference type="Pfam" id="PF02452">
    <property type="entry name" value="PemK_toxin"/>
    <property type="match status" value="1"/>
</dbReference>
<sequence length="90" mass="10154">MIQKVRPVLVLSVSYKEQERALISYVIRTTSLRGTEYEVEHVAPRFLPGAFDVQSIGTVPDVVLVRRLAACDATTLEKVENGLKRWLGIR</sequence>
<dbReference type="Proteomes" id="UP000306196">
    <property type="component" value="Unassembled WGS sequence"/>
</dbReference>
<dbReference type="InterPro" id="IPR011067">
    <property type="entry name" value="Plasmid_toxin/cell-grow_inhib"/>
</dbReference>
<accession>A0A5R8KGU5</accession>
<comment type="caution">
    <text evidence="1">The sequence shown here is derived from an EMBL/GenBank/DDBJ whole genome shotgun (WGS) entry which is preliminary data.</text>
</comment>
<dbReference type="SUPFAM" id="SSF50118">
    <property type="entry name" value="Cell growth inhibitor/plasmid maintenance toxic component"/>
    <property type="match status" value="1"/>
</dbReference>
<organism evidence="1 2">
    <name type="scientific">Phragmitibacter flavus</name>
    <dbReference type="NCBI Taxonomy" id="2576071"/>
    <lineage>
        <taxon>Bacteria</taxon>
        <taxon>Pseudomonadati</taxon>
        <taxon>Verrucomicrobiota</taxon>
        <taxon>Verrucomicrobiia</taxon>
        <taxon>Verrucomicrobiales</taxon>
        <taxon>Verrucomicrobiaceae</taxon>
        <taxon>Phragmitibacter</taxon>
    </lineage>
</organism>
<evidence type="ECO:0000313" key="2">
    <source>
        <dbReference type="Proteomes" id="UP000306196"/>
    </source>
</evidence>
<protein>
    <submittedName>
        <fullName evidence="1">Type II toxin-antitoxin system PemK/MazF family toxin</fullName>
    </submittedName>
</protein>
<gene>
    <name evidence="1" type="ORF">FEM03_06945</name>
</gene>
<dbReference type="AlphaFoldDB" id="A0A5R8KGU5"/>
<dbReference type="EMBL" id="VAUV01000005">
    <property type="protein sequence ID" value="TLD71534.1"/>
    <property type="molecule type" value="Genomic_DNA"/>
</dbReference>
<dbReference type="GO" id="GO:0003677">
    <property type="term" value="F:DNA binding"/>
    <property type="evidence" value="ECO:0007669"/>
    <property type="project" value="InterPro"/>
</dbReference>
<dbReference type="OrthoDB" id="490628at2"/>
<name>A0A5R8KGU5_9BACT</name>
<proteinExistence type="predicted"/>